<proteinExistence type="predicted"/>
<name>A0A180GQ46_PUCT1</name>
<reference evidence="3 4" key="3">
    <citation type="journal article" date="2017" name="G3 (Bethesda)">
        <title>Comparative analysis highlights variable genome content of wheat rusts and divergence of the mating loci.</title>
        <authorList>
            <person name="Cuomo C.A."/>
            <person name="Bakkeren G."/>
            <person name="Khalil H.B."/>
            <person name="Panwar V."/>
            <person name="Joly D."/>
            <person name="Linning R."/>
            <person name="Sakthikumar S."/>
            <person name="Song X."/>
            <person name="Adiconis X."/>
            <person name="Fan L."/>
            <person name="Goldberg J.M."/>
            <person name="Levin J.Z."/>
            <person name="Young S."/>
            <person name="Zeng Q."/>
            <person name="Anikster Y."/>
            <person name="Bruce M."/>
            <person name="Wang M."/>
            <person name="Yin C."/>
            <person name="McCallum B."/>
            <person name="Szabo L.J."/>
            <person name="Hulbert S."/>
            <person name="Chen X."/>
            <person name="Fellers J.P."/>
        </authorList>
    </citation>
    <scope>NUCLEOTIDE SEQUENCE</scope>
    <source>
        <strain evidence="4">Isolate 1-1 / race 1 (BBBD)</strain>
        <strain evidence="3">isolate 1-1 / race 1 (BBBD)</strain>
    </source>
</reference>
<feature type="compositionally biased region" description="Low complexity" evidence="1">
    <location>
        <begin position="33"/>
        <end position="45"/>
    </location>
</feature>
<reference evidence="2" key="2">
    <citation type="submission" date="2016-05" db="EMBL/GenBank/DDBJ databases">
        <title>Comparative analysis highlights variable genome content of wheat rusts and divergence of the mating loci.</title>
        <authorList>
            <person name="Cuomo C.A."/>
            <person name="Bakkeren G."/>
            <person name="Szabo L."/>
            <person name="Khalil H."/>
            <person name="Joly D."/>
            <person name="Goldberg J."/>
            <person name="Young S."/>
            <person name="Zeng Q."/>
            <person name="Fellers J."/>
        </authorList>
    </citation>
    <scope>NUCLEOTIDE SEQUENCE [LARGE SCALE GENOMIC DNA]</scope>
    <source>
        <strain evidence="2">1-1 BBBD Race 1</strain>
    </source>
</reference>
<dbReference type="PRINTS" id="PR01217">
    <property type="entry name" value="PRICHEXTENSN"/>
</dbReference>
<evidence type="ECO:0000313" key="4">
    <source>
        <dbReference type="Proteomes" id="UP000005240"/>
    </source>
</evidence>
<dbReference type="OrthoDB" id="2507697at2759"/>
<accession>A0A180GQ46</accession>
<sequence length="672" mass="76677">MTNTAIQPSCSEEQTPDIWPPIRLARLYPPPRQTTVVPDDTTTTQSDFPSRRSTTELTLPALEADGLADLSDDDKCCPEVPLELPRATQARQELERIQKLTLLKRRLAPPESDQSSKRRKISPQPPTNSSTPPPSHSDKPPEGTPPSKKSTPTPQPPANPPTSHSDQPAEEITTSKTRKLTTPPTTISPSPPSHYDKPPEEIPSSKKSTLTPQPPAEPPTPHSDQPVEERTTTKTRKLTTPPTTISPSPPSHYDKPLEETPNVKLPKQTPNQKLSEQTPNRPKQQERRFKITVPSKPTTKLPYLRRNWLTTNHHRQTQQLSKLCPYRIKIILKTHKICSHVNSSDINLLETELSSIQVRFQLFFLPRTSHDQVERYLHRQLRFWTPTNQHLREIFVTACAFPHPSKISLTEHSCPLVITVYHRPCLRLRAIALIDLSQSPGSLKKPHQDREKFNPTSEPIQRTALQRQRLNSLFGQVIKRDPALAKVEETIKSTARSKQRKVKVPPRIGALHFNTMEPYREGEQVYDSEDDIPDDQHHWRKFRSDQACERATQLSIVKEFNRSEANDGHKGIRTRAMNDEIRRLWNLHVRSISIHPSASGGLHLSTTDYERFIELYVLCFGHTESARAGLVRLLTNLEVNDKPHLRYPRWHTSHKLTAFCGLMSHYDNLDLS</sequence>
<feature type="compositionally biased region" description="Polar residues" evidence="1">
    <location>
        <begin position="268"/>
        <end position="282"/>
    </location>
</feature>
<evidence type="ECO:0000313" key="2">
    <source>
        <dbReference type="EMBL" id="OAV94093.1"/>
    </source>
</evidence>
<reference evidence="2" key="1">
    <citation type="submission" date="2009-11" db="EMBL/GenBank/DDBJ databases">
        <authorList>
            <consortium name="The Broad Institute Genome Sequencing Platform"/>
            <person name="Ward D."/>
            <person name="Feldgarden M."/>
            <person name="Earl A."/>
            <person name="Young S.K."/>
            <person name="Zeng Q."/>
            <person name="Koehrsen M."/>
            <person name="Alvarado L."/>
            <person name="Berlin A."/>
            <person name="Bochicchio J."/>
            <person name="Borenstein D."/>
            <person name="Chapman S.B."/>
            <person name="Chen Z."/>
            <person name="Engels R."/>
            <person name="Freedman E."/>
            <person name="Gellesch M."/>
            <person name="Goldberg J."/>
            <person name="Griggs A."/>
            <person name="Gujja S."/>
            <person name="Heilman E."/>
            <person name="Heiman D."/>
            <person name="Hepburn T."/>
            <person name="Howarth C."/>
            <person name="Jen D."/>
            <person name="Larson L."/>
            <person name="Lewis B."/>
            <person name="Mehta T."/>
            <person name="Park D."/>
            <person name="Pearson M."/>
            <person name="Roberts A."/>
            <person name="Saif S."/>
            <person name="Shea T."/>
            <person name="Shenoy N."/>
            <person name="Sisk P."/>
            <person name="Stolte C."/>
            <person name="Sykes S."/>
            <person name="Thomson T."/>
            <person name="Walk T."/>
            <person name="White J."/>
            <person name="Yandava C."/>
            <person name="Izard J."/>
            <person name="Baranova O.V."/>
            <person name="Blanton J.M."/>
            <person name="Tanner A.C."/>
            <person name="Dewhirst F.E."/>
            <person name="Haas B."/>
            <person name="Nusbaum C."/>
            <person name="Birren B."/>
        </authorList>
    </citation>
    <scope>NUCLEOTIDE SEQUENCE [LARGE SCALE GENOMIC DNA]</scope>
    <source>
        <strain evidence="2">1-1 BBBD Race 1</strain>
    </source>
</reference>
<feature type="region of interest" description="Disordered" evidence="1">
    <location>
        <begin position="30"/>
        <end position="288"/>
    </location>
</feature>
<organism evidence="2">
    <name type="scientific">Puccinia triticina (isolate 1-1 / race 1 (BBBD))</name>
    <name type="common">Brown leaf rust fungus</name>
    <dbReference type="NCBI Taxonomy" id="630390"/>
    <lineage>
        <taxon>Eukaryota</taxon>
        <taxon>Fungi</taxon>
        <taxon>Dikarya</taxon>
        <taxon>Basidiomycota</taxon>
        <taxon>Pucciniomycotina</taxon>
        <taxon>Pucciniomycetes</taxon>
        <taxon>Pucciniales</taxon>
        <taxon>Pucciniaceae</taxon>
        <taxon>Puccinia</taxon>
    </lineage>
</organism>
<protein>
    <submittedName>
        <fullName evidence="2 3">Uncharacterized protein</fullName>
    </submittedName>
</protein>
<feature type="compositionally biased region" description="Basic and acidic residues" evidence="1">
    <location>
        <begin position="194"/>
        <end position="204"/>
    </location>
</feature>
<dbReference type="EMBL" id="ADAS02000043">
    <property type="protein sequence ID" value="OAV94093.1"/>
    <property type="molecule type" value="Genomic_DNA"/>
</dbReference>
<dbReference type="EnsemblFungi" id="PTTG_02898-t43_1">
    <property type="protein sequence ID" value="PTTG_02898-t43_1-p1"/>
    <property type="gene ID" value="PTTG_02898"/>
</dbReference>
<dbReference type="VEuPathDB" id="FungiDB:PTTG_02898"/>
<gene>
    <name evidence="2" type="ORF">PTTG_02898</name>
</gene>
<feature type="compositionally biased region" description="Pro residues" evidence="1">
    <location>
        <begin position="212"/>
        <end position="221"/>
    </location>
</feature>
<evidence type="ECO:0000256" key="1">
    <source>
        <dbReference type="SAM" id="MobiDB-lite"/>
    </source>
</evidence>
<reference evidence="3" key="4">
    <citation type="submission" date="2025-05" db="UniProtKB">
        <authorList>
            <consortium name="EnsemblFungi"/>
        </authorList>
    </citation>
    <scope>IDENTIFICATION</scope>
    <source>
        <strain evidence="3">isolate 1-1 / race 1 (BBBD)</strain>
    </source>
</reference>
<dbReference type="AlphaFoldDB" id="A0A180GQ46"/>
<keyword evidence="4" id="KW-1185">Reference proteome</keyword>
<feature type="compositionally biased region" description="Pro residues" evidence="1">
    <location>
        <begin position="123"/>
        <end position="135"/>
    </location>
</feature>
<evidence type="ECO:0000313" key="3">
    <source>
        <dbReference type="EnsemblFungi" id="PTTG_02898-t43_1-p1"/>
    </source>
</evidence>
<dbReference type="Proteomes" id="UP000005240">
    <property type="component" value="Unassembled WGS sequence"/>
</dbReference>